<dbReference type="AlphaFoldDB" id="A0A3M7TAW7"/>
<sequence>MSVVRDCFLISTDPIRSMASVAMAVRGHKAFTAMPSSLSSSLIPSTQKLIPYLAIVLRGGERFKMCGLELLRKYGMAIFEHKNVPLAFTWFIRSYFFIVVSKVPVRLIADALLTKMSIPPNFLAPSSSALATWSSNLTSTMHGNAWPPTSSISLAAV</sequence>
<dbReference type="Proteomes" id="UP000276133">
    <property type="component" value="Unassembled WGS sequence"/>
</dbReference>
<proteinExistence type="predicted"/>
<keyword evidence="2" id="KW-1185">Reference proteome</keyword>
<protein>
    <submittedName>
        <fullName evidence="1">Glutamate-1-semialdehyde 2-1-aminomutase chloroplastic-like</fullName>
    </submittedName>
</protein>
<accession>A0A3M7TAW7</accession>
<name>A0A3M7TAW7_BRAPC</name>
<organism evidence="1 2">
    <name type="scientific">Brachionus plicatilis</name>
    <name type="common">Marine rotifer</name>
    <name type="synonym">Brachionus muelleri</name>
    <dbReference type="NCBI Taxonomy" id="10195"/>
    <lineage>
        <taxon>Eukaryota</taxon>
        <taxon>Metazoa</taxon>
        <taxon>Spiralia</taxon>
        <taxon>Gnathifera</taxon>
        <taxon>Rotifera</taxon>
        <taxon>Eurotatoria</taxon>
        <taxon>Monogononta</taxon>
        <taxon>Pseudotrocha</taxon>
        <taxon>Ploima</taxon>
        <taxon>Brachionidae</taxon>
        <taxon>Brachionus</taxon>
    </lineage>
</organism>
<evidence type="ECO:0000313" key="1">
    <source>
        <dbReference type="EMBL" id="RNA45149.1"/>
    </source>
</evidence>
<reference evidence="1 2" key="1">
    <citation type="journal article" date="2018" name="Sci. Rep.">
        <title>Genomic signatures of local adaptation to the degree of environmental predictability in rotifers.</title>
        <authorList>
            <person name="Franch-Gras L."/>
            <person name="Hahn C."/>
            <person name="Garcia-Roger E.M."/>
            <person name="Carmona M.J."/>
            <person name="Serra M."/>
            <person name="Gomez A."/>
        </authorList>
    </citation>
    <scope>NUCLEOTIDE SEQUENCE [LARGE SCALE GENOMIC DNA]</scope>
    <source>
        <strain evidence="1">HYR1</strain>
    </source>
</reference>
<dbReference type="EMBL" id="REGN01000016">
    <property type="protein sequence ID" value="RNA45149.1"/>
    <property type="molecule type" value="Genomic_DNA"/>
</dbReference>
<comment type="caution">
    <text evidence="1">The sequence shown here is derived from an EMBL/GenBank/DDBJ whole genome shotgun (WGS) entry which is preliminary data.</text>
</comment>
<evidence type="ECO:0000313" key="2">
    <source>
        <dbReference type="Proteomes" id="UP000276133"/>
    </source>
</evidence>
<gene>
    <name evidence="1" type="ORF">BpHYR1_043856</name>
</gene>